<keyword evidence="2 4" id="KW-0472">Membrane</keyword>
<evidence type="ECO:0000259" key="6">
    <source>
        <dbReference type="PROSITE" id="PS51123"/>
    </source>
</evidence>
<sequence>MFEGMNRYICVCLTNIQLCVFLTFLLLNSNDALAKSEIVVPMDLSSWEFKYGDFECQLIHSEIPEGKFYFRALPGNKLHFSASLKENINHFETATLSQHAPAWSAPTSIEVSDIRVTPNSPLIFTQDVTEMLDAAQTSQWVHISLAGKNTSASYLLPTIRIQQSLTAFNRCRAKLPGMTFKEARTLSLPFAFGQSSLTPSQKDKLNAMVSYLKLDDRITTILIDGHTDSIGSAIANLNTSRARAEKVADTLETFGVARDMIEVRAHGERYPIASNDTKEGQALNRRVTVRLVRDSEQVVPSDNKQQEITTKTAAKVQ</sequence>
<dbReference type="Pfam" id="PF18393">
    <property type="entry name" value="MotY_N"/>
    <property type="match status" value="1"/>
</dbReference>
<evidence type="ECO:0000256" key="5">
    <source>
        <dbReference type="SAM" id="MobiDB-lite"/>
    </source>
</evidence>
<reference evidence="8" key="1">
    <citation type="submission" date="2016-02" db="EMBL/GenBank/DDBJ databases">
        <authorList>
            <person name="Rodrigo-Torres Lidia"/>
            <person name="Arahal R.David."/>
        </authorList>
    </citation>
    <scope>NUCLEOTIDE SEQUENCE [LARGE SCALE GENOMIC DNA]</scope>
    <source>
        <strain evidence="8">CECT 8713</strain>
    </source>
</reference>
<dbReference type="InterPro" id="IPR036737">
    <property type="entry name" value="OmpA-like_sf"/>
</dbReference>
<dbReference type="PROSITE" id="PS51123">
    <property type="entry name" value="OMPA_2"/>
    <property type="match status" value="1"/>
</dbReference>
<dbReference type="AlphaFoldDB" id="A0A128FGV5"/>
<dbReference type="InterPro" id="IPR006664">
    <property type="entry name" value="OMP_bac"/>
</dbReference>
<keyword evidence="3" id="KW-0998">Cell outer membrane</keyword>
<comment type="subcellular location">
    <subcellularLocation>
        <location evidence="1">Cell outer membrane</location>
    </subcellularLocation>
</comment>
<proteinExistence type="predicted"/>
<dbReference type="InterPro" id="IPR041544">
    <property type="entry name" value="MotY_N"/>
</dbReference>
<dbReference type="PRINTS" id="PR01021">
    <property type="entry name" value="OMPADOMAIN"/>
</dbReference>
<feature type="compositionally biased region" description="Polar residues" evidence="5">
    <location>
        <begin position="298"/>
        <end position="317"/>
    </location>
</feature>
<dbReference type="Gene3D" id="2.60.40.2540">
    <property type="match status" value="1"/>
</dbReference>
<evidence type="ECO:0000313" key="7">
    <source>
        <dbReference type="EMBL" id="CZF86027.1"/>
    </source>
</evidence>
<evidence type="ECO:0000313" key="8">
    <source>
        <dbReference type="Proteomes" id="UP000073601"/>
    </source>
</evidence>
<dbReference type="GO" id="GO:0009279">
    <property type="term" value="C:cell outer membrane"/>
    <property type="evidence" value="ECO:0007669"/>
    <property type="project" value="UniProtKB-SubCell"/>
</dbReference>
<organism evidence="7 8">
    <name type="scientific">Grimontia marina</name>
    <dbReference type="NCBI Taxonomy" id="646534"/>
    <lineage>
        <taxon>Bacteria</taxon>
        <taxon>Pseudomonadati</taxon>
        <taxon>Pseudomonadota</taxon>
        <taxon>Gammaproteobacteria</taxon>
        <taxon>Vibrionales</taxon>
        <taxon>Vibrionaceae</taxon>
        <taxon>Grimontia</taxon>
    </lineage>
</organism>
<evidence type="ECO:0000256" key="3">
    <source>
        <dbReference type="ARBA" id="ARBA00023237"/>
    </source>
</evidence>
<dbReference type="PANTHER" id="PTHR30329">
    <property type="entry name" value="STATOR ELEMENT OF FLAGELLAR MOTOR COMPLEX"/>
    <property type="match status" value="1"/>
</dbReference>
<dbReference type="EMBL" id="FIZY01000050">
    <property type="protein sequence ID" value="CZF86027.1"/>
    <property type="molecule type" value="Genomic_DNA"/>
</dbReference>
<name>A0A128FGV5_9GAMM</name>
<feature type="region of interest" description="Disordered" evidence="5">
    <location>
        <begin position="297"/>
        <end position="317"/>
    </location>
</feature>
<dbReference type="PRINTS" id="PR01023">
    <property type="entry name" value="NAFLGMOTY"/>
</dbReference>
<dbReference type="Proteomes" id="UP000073601">
    <property type="component" value="Unassembled WGS sequence"/>
</dbReference>
<evidence type="ECO:0000256" key="1">
    <source>
        <dbReference type="ARBA" id="ARBA00004442"/>
    </source>
</evidence>
<keyword evidence="8" id="KW-1185">Reference proteome</keyword>
<gene>
    <name evidence="7" type="primary">arfA</name>
    <name evidence="7" type="ORF">GMA8713_04060</name>
</gene>
<feature type="domain" description="OmpA-like" evidence="6">
    <location>
        <begin position="177"/>
        <end position="295"/>
    </location>
</feature>
<evidence type="ECO:0000256" key="2">
    <source>
        <dbReference type="ARBA" id="ARBA00023136"/>
    </source>
</evidence>
<dbReference type="Gene3D" id="3.30.1330.60">
    <property type="entry name" value="OmpA-like domain"/>
    <property type="match status" value="1"/>
</dbReference>
<dbReference type="InterPro" id="IPR050330">
    <property type="entry name" value="Bact_OuterMem_StrucFunc"/>
</dbReference>
<dbReference type="Pfam" id="PF00691">
    <property type="entry name" value="OmpA"/>
    <property type="match status" value="1"/>
</dbReference>
<protein>
    <submittedName>
        <fullName evidence="7">Peptidoglycan-binding protein ArfA</fullName>
    </submittedName>
</protein>
<evidence type="ECO:0000256" key="4">
    <source>
        <dbReference type="PROSITE-ProRule" id="PRU00473"/>
    </source>
</evidence>
<dbReference type="InterPro" id="IPR006665">
    <property type="entry name" value="OmpA-like"/>
</dbReference>
<dbReference type="PANTHER" id="PTHR30329:SF21">
    <property type="entry name" value="LIPOPROTEIN YIAD-RELATED"/>
    <property type="match status" value="1"/>
</dbReference>
<dbReference type="CDD" id="cd07185">
    <property type="entry name" value="OmpA_C-like"/>
    <property type="match status" value="1"/>
</dbReference>
<accession>A0A128FGV5</accession>
<dbReference type="SUPFAM" id="SSF103088">
    <property type="entry name" value="OmpA-like"/>
    <property type="match status" value="1"/>
</dbReference>